<feature type="transmembrane region" description="Helical" evidence="1">
    <location>
        <begin position="36"/>
        <end position="61"/>
    </location>
</feature>
<organism evidence="2 3">
    <name type="scientific">Latilactobacillus fuchuensis</name>
    <dbReference type="NCBI Taxonomy" id="164393"/>
    <lineage>
        <taxon>Bacteria</taxon>
        <taxon>Bacillati</taxon>
        <taxon>Bacillota</taxon>
        <taxon>Bacilli</taxon>
        <taxon>Lactobacillales</taxon>
        <taxon>Lactobacillaceae</taxon>
        <taxon>Latilactobacillus</taxon>
    </lineage>
</organism>
<keyword evidence="1" id="KW-0812">Transmembrane</keyword>
<evidence type="ECO:0000256" key="1">
    <source>
        <dbReference type="SAM" id="Phobius"/>
    </source>
</evidence>
<proteinExistence type="predicted"/>
<keyword evidence="3" id="KW-1185">Reference proteome</keyword>
<evidence type="ECO:0000313" key="2">
    <source>
        <dbReference type="EMBL" id="SPC38397.1"/>
    </source>
</evidence>
<dbReference type="EMBL" id="OGVC01000016">
    <property type="protein sequence ID" value="SPC38397.1"/>
    <property type="molecule type" value="Genomic_DNA"/>
</dbReference>
<keyword evidence="1" id="KW-1133">Transmembrane helix</keyword>
<evidence type="ECO:0000313" key="3">
    <source>
        <dbReference type="Proteomes" id="UP000238739"/>
    </source>
</evidence>
<gene>
    <name evidence="2" type="ORF">LFUMFP_230004</name>
</gene>
<accession>A0A2N9DVA0</accession>
<protein>
    <recommendedName>
        <fullName evidence="4">Immunity protein PlnM</fullName>
    </recommendedName>
</protein>
<dbReference type="AlphaFoldDB" id="A0A2N9DVA0"/>
<name>A0A2N9DVA0_9LACO</name>
<sequence>MAIFGIIFVLIGIWQLAITWRTFTKLKVEGSKQTSPFIMLSLSNSLLFAVVFFTVGVGSFFY</sequence>
<comment type="caution">
    <text evidence="2">The sequence shown here is derived from an EMBL/GenBank/DDBJ whole genome shotgun (WGS) entry which is preliminary data.</text>
</comment>
<evidence type="ECO:0008006" key="4">
    <source>
        <dbReference type="Google" id="ProtNLM"/>
    </source>
</evidence>
<feature type="transmembrane region" description="Helical" evidence="1">
    <location>
        <begin position="6"/>
        <end position="24"/>
    </location>
</feature>
<reference evidence="2" key="1">
    <citation type="submission" date="2018-01" db="EMBL/GenBank/DDBJ databases">
        <authorList>
            <person name="Chaillou S."/>
        </authorList>
    </citation>
    <scope>NUCLEOTIDE SEQUENCE [LARGE SCALE GENOMIC DNA]</scope>
    <source>
        <strain evidence="2">MFPC41A2801</strain>
    </source>
</reference>
<dbReference type="Proteomes" id="UP000238739">
    <property type="component" value="Unassembled WGS sequence"/>
</dbReference>
<keyword evidence="1" id="KW-0472">Membrane</keyword>